<dbReference type="CDD" id="cd01288">
    <property type="entry name" value="FabZ"/>
    <property type="match status" value="1"/>
</dbReference>
<organism evidence="2 3">
    <name type="scientific">Bremerella alba</name>
    <dbReference type="NCBI Taxonomy" id="980252"/>
    <lineage>
        <taxon>Bacteria</taxon>
        <taxon>Pseudomonadati</taxon>
        <taxon>Planctomycetota</taxon>
        <taxon>Planctomycetia</taxon>
        <taxon>Pirellulales</taxon>
        <taxon>Pirellulaceae</taxon>
        <taxon>Bremerella</taxon>
    </lineage>
</organism>
<evidence type="ECO:0000313" key="2">
    <source>
        <dbReference type="EMBL" id="MBA2113317.1"/>
    </source>
</evidence>
<dbReference type="RefSeq" id="WP_207394803.1">
    <property type="nucleotide sequence ID" value="NZ_JABRWO010000001.1"/>
</dbReference>
<gene>
    <name evidence="2" type="ORF">HOV93_04660</name>
</gene>
<evidence type="ECO:0000313" key="3">
    <source>
        <dbReference type="Proteomes" id="UP000551616"/>
    </source>
</evidence>
<keyword evidence="3" id="KW-1185">Reference proteome</keyword>
<dbReference type="InterPro" id="IPR029069">
    <property type="entry name" value="HotDog_dom_sf"/>
</dbReference>
<evidence type="ECO:0008006" key="4">
    <source>
        <dbReference type="Google" id="ProtNLM"/>
    </source>
</evidence>
<keyword evidence="1" id="KW-0456">Lyase</keyword>
<accession>A0A7V9A5I8</accession>
<dbReference type="SUPFAM" id="SSF54637">
    <property type="entry name" value="Thioesterase/thiol ester dehydrase-isomerase"/>
    <property type="match status" value="1"/>
</dbReference>
<dbReference type="InterPro" id="IPR013114">
    <property type="entry name" value="FabA_FabZ"/>
</dbReference>
<name>A0A7V9A5I8_9BACT</name>
<dbReference type="GO" id="GO:0016829">
    <property type="term" value="F:lyase activity"/>
    <property type="evidence" value="ECO:0007669"/>
    <property type="project" value="UniProtKB-KW"/>
</dbReference>
<dbReference type="Pfam" id="PF07977">
    <property type="entry name" value="FabA"/>
    <property type="match status" value="1"/>
</dbReference>
<dbReference type="PANTHER" id="PTHR30272">
    <property type="entry name" value="3-HYDROXYACYL-[ACYL-CARRIER-PROTEIN] DEHYDRATASE"/>
    <property type="match status" value="1"/>
</dbReference>
<dbReference type="Gene3D" id="3.10.129.10">
    <property type="entry name" value="Hotdog Thioesterase"/>
    <property type="match status" value="1"/>
</dbReference>
<dbReference type="AlphaFoldDB" id="A0A7V9A5I8"/>
<reference evidence="2 3" key="1">
    <citation type="submission" date="2020-05" db="EMBL/GenBank/DDBJ databases">
        <title>Bremerella alba sp. nov., a novel planctomycete isolated from the surface of the macroalga Fucus spiralis.</title>
        <authorList>
            <person name="Godinho O."/>
            <person name="Botelho R."/>
            <person name="Albuquerque L."/>
            <person name="Wiegand S."/>
            <person name="Da Costa M.S."/>
            <person name="Lobo-Da-Cunha A."/>
            <person name="Jogler C."/>
            <person name="Lage O.M."/>
        </authorList>
    </citation>
    <scope>NUCLEOTIDE SEQUENCE [LARGE SCALE GENOMIC DNA]</scope>
    <source>
        <strain evidence="2 3">FF15</strain>
    </source>
</reference>
<protein>
    <recommendedName>
        <fullName evidence="4">Beta-hydroxyacyl-ACP dehydratase</fullName>
    </recommendedName>
</protein>
<dbReference type="PANTHER" id="PTHR30272:SF1">
    <property type="entry name" value="3-HYDROXYACYL-[ACYL-CARRIER-PROTEIN] DEHYDRATASE"/>
    <property type="match status" value="1"/>
</dbReference>
<sequence>MKFHLIDQISEIHPGERISAVKCLSLAEEYLQDHFPRFPVMPGVLMLESMTQTGAWLVRVTNNFSHSLTVLKEARNVKYGNFVEPGEMLVVKAELVKMDGNLASLKVSGEVAGNVAVSSRIVLESYNSSGTDEPNVTDRNAIRLLRQQYDLLNRQRSAV</sequence>
<comment type="caution">
    <text evidence="2">The sequence shown here is derived from an EMBL/GenBank/DDBJ whole genome shotgun (WGS) entry which is preliminary data.</text>
</comment>
<evidence type="ECO:0000256" key="1">
    <source>
        <dbReference type="ARBA" id="ARBA00023239"/>
    </source>
</evidence>
<dbReference type="Proteomes" id="UP000551616">
    <property type="component" value="Unassembled WGS sequence"/>
</dbReference>
<proteinExistence type="predicted"/>
<dbReference type="EMBL" id="JABRWO010000001">
    <property type="protein sequence ID" value="MBA2113317.1"/>
    <property type="molecule type" value="Genomic_DNA"/>
</dbReference>